<sequence>KLQSSSTNMKTETSAMEISIEQPSGKVESTTIEFTLIYTNDQTDDYKNITSTELISME</sequence>
<feature type="non-terminal residue" evidence="1">
    <location>
        <position position="1"/>
    </location>
</feature>
<accession>A0ACA9PA35</accession>
<evidence type="ECO:0000313" key="2">
    <source>
        <dbReference type="Proteomes" id="UP000789702"/>
    </source>
</evidence>
<comment type="caution">
    <text evidence="1">The sequence shown here is derived from an EMBL/GenBank/DDBJ whole genome shotgun (WGS) entry which is preliminary data.</text>
</comment>
<reference evidence="1" key="1">
    <citation type="submission" date="2021-06" db="EMBL/GenBank/DDBJ databases">
        <authorList>
            <person name="Kallberg Y."/>
            <person name="Tangrot J."/>
            <person name="Rosling A."/>
        </authorList>
    </citation>
    <scope>NUCLEOTIDE SEQUENCE</scope>
    <source>
        <strain evidence="1">IL203A</strain>
    </source>
</reference>
<evidence type="ECO:0000313" key="1">
    <source>
        <dbReference type="EMBL" id="CAG8697710.1"/>
    </source>
</evidence>
<dbReference type="EMBL" id="CAJVPU010025857">
    <property type="protein sequence ID" value="CAG8697710.1"/>
    <property type="molecule type" value="Genomic_DNA"/>
</dbReference>
<name>A0ACA9PA35_9GLOM</name>
<proteinExistence type="predicted"/>
<protein>
    <submittedName>
        <fullName evidence="1">11105_t:CDS:1</fullName>
    </submittedName>
</protein>
<organism evidence="1 2">
    <name type="scientific">Dentiscutata heterogama</name>
    <dbReference type="NCBI Taxonomy" id="1316150"/>
    <lineage>
        <taxon>Eukaryota</taxon>
        <taxon>Fungi</taxon>
        <taxon>Fungi incertae sedis</taxon>
        <taxon>Mucoromycota</taxon>
        <taxon>Glomeromycotina</taxon>
        <taxon>Glomeromycetes</taxon>
        <taxon>Diversisporales</taxon>
        <taxon>Gigasporaceae</taxon>
        <taxon>Dentiscutata</taxon>
    </lineage>
</organism>
<keyword evidence="2" id="KW-1185">Reference proteome</keyword>
<feature type="non-terminal residue" evidence="1">
    <location>
        <position position="58"/>
    </location>
</feature>
<dbReference type="Proteomes" id="UP000789702">
    <property type="component" value="Unassembled WGS sequence"/>
</dbReference>
<gene>
    <name evidence="1" type="ORF">DHETER_LOCUS11594</name>
</gene>